<dbReference type="Pfam" id="PF03830">
    <property type="entry name" value="PTSIIB_sorb"/>
    <property type="match status" value="1"/>
</dbReference>
<dbReference type="SUPFAM" id="SSF52728">
    <property type="entry name" value="PTS IIb component"/>
    <property type="match status" value="1"/>
</dbReference>
<sequence length="164" mass="17851">MTIVLVRVDERLIHGQILEGWLPSTKAQELLIANDELAQDLIQKEILLSAVPYSVNVVIDSVDRVASMLIAENEREVRRMVLVDNPQDALRLKRAGVDFDNLNLGNLTAGQAAACLSRSVAVGDDSLQALLNILEEGVSVSIQSVPFEKPVDFCDVCGCASKHT</sequence>
<feature type="domain" description="PTS EIIB type-4" evidence="8">
    <location>
        <begin position="1"/>
        <end position="164"/>
    </location>
</feature>
<comment type="caution">
    <text evidence="9">The sequence shown here is derived from an EMBL/GenBank/DDBJ whole genome shotgun (WGS) entry which is preliminary data.</text>
</comment>
<evidence type="ECO:0000256" key="4">
    <source>
        <dbReference type="ARBA" id="ARBA00022597"/>
    </source>
</evidence>
<proteinExistence type="predicted"/>
<evidence type="ECO:0000259" key="8">
    <source>
        <dbReference type="PROSITE" id="PS51101"/>
    </source>
</evidence>
<evidence type="ECO:0000313" key="9">
    <source>
        <dbReference type="EMBL" id="MBI5252109.1"/>
    </source>
</evidence>
<evidence type="ECO:0000256" key="5">
    <source>
        <dbReference type="ARBA" id="ARBA00022679"/>
    </source>
</evidence>
<keyword evidence="4 9" id="KW-0762">Sugar transport</keyword>
<evidence type="ECO:0000256" key="3">
    <source>
        <dbReference type="ARBA" id="ARBA00022490"/>
    </source>
</evidence>
<organism evidence="9 10">
    <name type="scientific">Desulfomonile tiedjei</name>
    <dbReference type="NCBI Taxonomy" id="2358"/>
    <lineage>
        <taxon>Bacteria</taxon>
        <taxon>Pseudomonadati</taxon>
        <taxon>Thermodesulfobacteriota</taxon>
        <taxon>Desulfomonilia</taxon>
        <taxon>Desulfomonilales</taxon>
        <taxon>Desulfomonilaceae</taxon>
        <taxon>Desulfomonile</taxon>
    </lineage>
</organism>
<dbReference type="Proteomes" id="UP000807825">
    <property type="component" value="Unassembled WGS sequence"/>
</dbReference>
<keyword evidence="7" id="KW-0418">Kinase</keyword>
<keyword evidence="3" id="KW-0963">Cytoplasm</keyword>
<keyword evidence="2" id="KW-0813">Transport</keyword>
<dbReference type="GO" id="GO:0016301">
    <property type="term" value="F:kinase activity"/>
    <property type="evidence" value="ECO:0007669"/>
    <property type="project" value="UniProtKB-KW"/>
</dbReference>
<evidence type="ECO:0000313" key="10">
    <source>
        <dbReference type="Proteomes" id="UP000807825"/>
    </source>
</evidence>
<dbReference type="GO" id="GO:0005737">
    <property type="term" value="C:cytoplasm"/>
    <property type="evidence" value="ECO:0007669"/>
    <property type="project" value="UniProtKB-SubCell"/>
</dbReference>
<accession>A0A9D6V5X4</accession>
<dbReference type="Gene3D" id="3.40.35.10">
    <property type="entry name" value="Phosphotransferase system, sorbose subfamily IIB component"/>
    <property type="match status" value="1"/>
</dbReference>
<dbReference type="EMBL" id="JACRDE010000567">
    <property type="protein sequence ID" value="MBI5252109.1"/>
    <property type="molecule type" value="Genomic_DNA"/>
</dbReference>
<dbReference type="AlphaFoldDB" id="A0A9D6V5X4"/>
<comment type="subcellular location">
    <subcellularLocation>
        <location evidence="1">Cytoplasm</location>
    </subcellularLocation>
</comment>
<keyword evidence="5" id="KW-0808">Transferase</keyword>
<gene>
    <name evidence="9" type="ORF">HY912_21655</name>
</gene>
<dbReference type="InterPro" id="IPR036667">
    <property type="entry name" value="PTS_IIB_sorbose-sp_sf"/>
</dbReference>
<evidence type="ECO:0000256" key="1">
    <source>
        <dbReference type="ARBA" id="ARBA00004496"/>
    </source>
</evidence>
<reference evidence="9" key="1">
    <citation type="submission" date="2020-07" db="EMBL/GenBank/DDBJ databases">
        <title>Huge and variable diversity of episymbiotic CPR bacteria and DPANN archaea in groundwater ecosystems.</title>
        <authorList>
            <person name="He C.Y."/>
            <person name="Keren R."/>
            <person name="Whittaker M."/>
            <person name="Farag I.F."/>
            <person name="Doudna J."/>
            <person name="Cate J.H.D."/>
            <person name="Banfield J.F."/>
        </authorList>
    </citation>
    <scope>NUCLEOTIDE SEQUENCE</scope>
    <source>
        <strain evidence="9">NC_groundwater_1664_Pr3_B-0.1um_52_9</strain>
    </source>
</reference>
<protein>
    <submittedName>
        <fullName evidence="9">PTS sugar transporter subunit IIB</fullName>
    </submittedName>
</protein>
<dbReference type="InterPro" id="IPR004720">
    <property type="entry name" value="PTS_IIB_sorbose-sp"/>
</dbReference>
<keyword evidence="6" id="KW-0598">Phosphotransferase system</keyword>
<dbReference type="GO" id="GO:0009401">
    <property type="term" value="P:phosphoenolpyruvate-dependent sugar phosphotransferase system"/>
    <property type="evidence" value="ECO:0007669"/>
    <property type="project" value="UniProtKB-KW"/>
</dbReference>
<evidence type="ECO:0000256" key="2">
    <source>
        <dbReference type="ARBA" id="ARBA00022448"/>
    </source>
</evidence>
<evidence type="ECO:0000256" key="6">
    <source>
        <dbReference type="ARBA" id="ARBA00022683"/>
    </source>
</evidence>
<name>A0A9D6V5X4_9BACT</name>
<dbReference type="PROSITE" id="PS51101">
    <property type="entry name" value="PTS_EIIB_TYPE_4"/>
    <property type="match status" value="1"/>
</dbReference>
<evidence type="ECO:0000256" key="7">
    <source>
        <dbReference type="ARBA" id="ARBA00022777"/>
    </source>
</evidence>
<dbReference type="GO" id="GO:0008982">
    <property type="term" value="F:protein-N(PI)-phosphohistidine-sugar phosphotransferase activity"/>
    <property type="evidence" value="ECO:0007669"/>
    <property type="project" value="InterPro"/>
</dbReference>